<name>D7CQ76_TRURR</name>
<feature type="compositionally biased region" description="Polar residues" evidence="1">
    <location>
        <begin position="76"/>
        <end position="86"/>
    </location>
</feature>
<dbReference type="STRING" id="649638.Trad_1742"/>
<evidence type="ECO:0000313" key="4">
    <source>
        <dbReference type="Proteomes" id="UP000000379"/>
    </source>
</evidence>
<dbReference type="Proteomes" id="UP000000379">
    <property type="component" value="Chromosome"/>
</dbReference>
<feature type="transmembrane region" description="Helical" evidence="2">
    <location>
        <begin position="794"/>
        <end position="815"/>
    </location>
</feature>
<keyword evidence="2" id="KW-0472">Membrane</keyword>
<evidence type="ECO:0000313" key="3">
    <source>
        <dbReference type="EMBL" id="ADI14860.1"/>
    </source>
</evidence>
<evidence type="ECO:0000256" key="2">
    <source>
        <dbReference type="SAM" id="Phobius"/>
    </source>
</evidence>
<feature type="transmembrane region" description="Helical" evidence="2">
    <location>
        <begin position="534"/>
        <end position="554"/>
    </location>
</feature>
<feature type="transmembrane region" description="Helical" evidence="2">
    <location>
        <begin position="477"/>
        <end position="499"/>
    </location>
</feature>
<feature type="compositionally biased region" description="Low complexity" evidence="1">
    <location>
        <begin position="124"/>
        <end position="133"/>
    </location>
</feature>
<feature type="transmembrane region" description="Helical" evidence="2">
    <location>
        <begin position="744"/>
        <end position="774"/>
    </location>
</feature>
<dbReference type="KEGG" id="tra:Trad_1742"/>
<organism evidence="3 4">
    <name type="scientific">Truepera radiovictrix (strain DSM 17093 / CIP 108686 / LMG 22925 / RQ-24)</name>
    <dbReference type="NCBI Taxonomy" id="649638"/>
    <lineage>
        <taxon>Bacteria</taxon>
        <taxon>Thermotogati</taxon>
        <taxon>Deinococcota</taxon>
        <taxon>Deinococci</taxon>
        <taxon>Trueperales</taxon>
        <taxon>Trueperaceae</taxon>
        <taxon>Truepera</taxon>
    </lineage>
</organism>
<keyword evidence="2" id="KW-0812">Transmembrane</keyword>
<keyword evidence="4" id="KW-1185">Reference proteome</keyword>
<keyword evidence="2" id="KW-1133">Transmembrane helix</keyword>
<dbReference type="HOGENOM" id="CLU_340073_0_0_0"/>
<sequence length="835" mass="88414">MLSDRPAPSRSTPARAKRPGWARLAVACFWLSVAAPLAFAEVATATLQPPFGSPLTLLEPAEPPPDDPQPDAAQPNEGQQNATEPGTTDPEGAARGPAENAPEAQGATGQGGAPEEAPTDAPQTPEAPDAGAPTPTPPTPLDGADGATGAEPTDDGAPDATPEGAEPTEAGATGALDVALRGGGVEARAGNRTLWRLEFPAGSGSTTEPLLTDDRLYLGHGNSLLELDPQSGVVQRRWPLSGPLERVEALDAETVAATVRHASGPTERFLLRDGALQEAVHFGLEPEMFGYLRAEAQVPDPAARLERDPTNPWLYLAVGLEEANQEAARELLRQGVEAGATFYDLAGLAQALEENGHTDLAETALDAALADFAARGYDPRLLTDPALEAVYNFPLTPLRRALDAGDAASAAFWAPYLALAAPNVPGANEAFSRYAAMLGADAPAEEVAQWRALALPRASGSVGGLDRIASALGRVGWYADLAILVAILGLHLTLIAKYWRPQSDDLKRIHAQRGYVTPVARLFALRYYTVSEKLVLVVMFAAVLALAALADWYGNAAAPPTAVRSGTLVSREAQDYLAAAELTGPRGAFIRGYAAHMGGDEGARALYEAAGAFPPALNNLGALTGDPGLFERALELEPGSLEARYNLGEAPEAFPFHARYRPDEPVLAVPTETDFQNALAGPWRAALAEAFTNPLRTLQHPAPFGFNQELWTVFRVLLLLLTLLTIAFLFVPRPRSARNAPRTLLYHVLALLIPGSGLADEAWGLLLILPWALVGLDVITQRAGWPFGLGLSLNAGYAVLGAIYLVNTVAFFVELASYRQRMRERAAPRVVVKEA</sequence>
<reference evidence="4" key="1">
    <citation type="submission" date="2010-05" db="EMBL/GenBank/DDBJ databases">
        <title>The complete genome of Truepera radiovictris DSM 17093.</title>
        <authorList>
            <consortium name="US DOE Joint Genome Institute (JGI-PGF)"/>
            <person name="Lucas S."/>
            <person name="Copeland A."/>
            <person name="Lapidus A."/>
            <person name="Glavina del Rio T."/>
            <person name="Dalin E."/>
            <person name="Tice H."/>
            <person name="Bruce D."/>
            <person name="Goodwin L."/>
            <person name="Pitluck S."/>
            <person name="Kyrpides N."/>
            <person name="Mavromatis K."/>
            <person name="Ovchinnikova G."/>
            <person name="Munk A.C."/>
            <person name="Detter J.C."/>
            <person name="Han C."/>
            <person name="Tapia R."/>
            <person name="Land M."/>
            <person name="Hauser L."/>
            <person name="Markowitz V."/>
            <person name="Cheng J.-F."/>
            <person name="Hugenholtz P."/>
            <person name="Woyke T."/>
            <person name="Wu D."/>
            <person name="Tindall B."/>
            <person name="Pomrenke H.G."/>
            <person name="Brambilla E."/>
            <person name="Klenk H.-P."/>
            <person name="Eisen J.A."/>
        </authorList>
    </citation>
    <scope>NUCLEOTIDE SEQUENCE [LARGE SCALE GENOMIC DNA]</scope>
    <source>
        <strain evidence="4">DSM 17093 / CIP 108686 / LMG 22925 / RQ-24</strain>
    </source>
</reference>
<feature type="region of interest" description="Disordered" evidence="1">
    <location>
        <begin position="50"/>
        <end position="169"/>
    </location>
</feature>
<feature type="compositionally biased region" description="Low complexity" evidence="1">
    <location>
        <begin position="158"/>
        <end position="169"/>
    </location>
</feature>
<dbReference type="RefSeq" id="WP_013178227.1">
    <property type="nucleotide sequence ID" value="NC_014221.1"/>
</dbReference>
<dbReference type="eggNOG" id="COG0457">
    <property type="taxonomic scope" value="Bacteria"/>
</dbReference>
<dbReference type="AlphaFoldDB" id="D7CQ76"/>
<accession>D7CQ76</accession>
<protein>
    <submittedName>
        <fullName evidence="3">Uncharacterized protein</fullName>
    </submittedName>
</protein>
<gene>
    <name evidence="3" type="ordered locus">Trad_1742</name>
</gene>
<feature type="transmembrane region" description="Helical" evidence="2">
    <location>
        <begin position="710"/>
        <end position="732"/>
    </location>
</feature>
<proteinExistence type="predicted"/>
<evidence type="ECO:0000256" key="1">
    <source>
        <dbReference type="SAM" id="MobiDB-lite"/>
    </source>
</evidence>
<dbReference type="EMBL" id="CP002049">
    <property type="protein sequence ID" value="ADI14860.1"/>
    <property type="molecule type" value="Genomic_DNA"/>
</dbReference>
<reference evidence="3 4" key="2">
    <citation type="journal article" date="2011" name="Stand. Genomic Sci.">
        <title>Complete genome sequence of Truepera radiovictrix type strain (RQ-24).</title>
        <authorList>
            <person name="Ivanova N."/>
            <person name="Rohde C."/>
            <person name="Munk C."/>
            <person name="Nolan M."/>
            <person name="Lucas S."/>
            <person name="Del Rio T.G."/>
            <person name="Tice H."/>
            <person name="Deshpande S."/>
            <person name="Cheng J.F."/>
            <person name="Tapia R."/>
            <person name="Han C."/>
            <person name="Goodwin L."/>
            <person name="Pitluck S."/>
            <person name="Liolios K."/>
            <person name="Mavromatis K."/>
            <person name="Mikhailova N."/>
            <person name="Pati A."/>
            <person name="Chen A."/>
            <person name="Palaniappan K."/>
            <person name="Land M."/>
            <person name="Hauser L."/>
            <person name="Chang Y.J."/>
            <person name="Jeffries C.D."/>
            <person name="Brambilla E."/>
            <person name="Rohde M."/>
            <person name="Goker M."/>
            <person name="Tindall B.J."/>
            <person name="Woyke T."/>
            <person name="Bristow J."/>
            <person name="Eisen J.A."/>
            <person name="Markowitz V."/>
            <person name="Hugenholtz P."/>
            <person name="Kyrpides N.C."/>
            <person name="Klenk H.P."/>
            <person name="Lapidus A."/>
        </authorList>
    </citation>
    <scope>NUCLEOTIDE SEQUENCE [LARGE SCALE GENOMIC DNA]</scope>
    <source>
        <strain evidence="4">DSM 17093 / CIP 108686 / LMG 22925 / RQ-24</strain>
    </source>
</reference>